<sequence length="77" mass="8774">MQSIQAAKHIRLLQLLAWQTAVYFIWTERNSRIHRGSFRSVDSITSVASSLIKNKISSLRNSSPQLSSSMIQIWLAD</sequence>
<protein>
    <recommendedName>
        <fullName evidence="3">Reverse transcriptase zinc-binding domain-containing protein</fullName>
    </recommendedName>
</protein>
<reference evidence="1 2" key="1">
    <citation type="journal article" date="2020" name="BMC Genomics">
        <title>Intraspecific diversification of the crop wild relative Brassica cretica Lam. using demographic model selection.</title>
        <authorList>
            <person name="Kioukis A."/>
            <person name="Michalopoulou V.A."/>
            <person name="Briers L."/>
            <person name="Pirintsos S."/>
            <person name="Studholme D.J."/>
            <person name="Pavlidis P."/>
            <person name="Sarris P.F."/>
        </authorList>
    </citation>
    <scope>NUCLEOTIDE SEQUENCE [LARGE SCALE GENOMIC DNA]</scope>
    <source>
        <strain evidence="2">cv. PFS-1207/04</strain>
    </source>
</reference>
<comment type="caution">
    <text evidence="1">The sequence shown here is derived from an EMBL/GenBank/DDBJ whole genome shotgun (WGS) entry which is preliminary data.</text>
</comment>
<dbReference type="Proteomes" id="UP000266723">
    <property type="component" value="Unassembled WGS sequence"/>
</dbReference>
<evidence type="ECO:0000313" key="2">
    <source>
        <dbReference type="Proteomes" id="UP000266723"/>
    </source>
</evidence>
<organism evidence="1 2">
    <name type="scientific">Brassica cretica</name>
    <name type="common">Mustard</name>
    <dbReference type="NCBI Taxonomy" id="69181"/>
    <lineage>
        <taxon>Eukaryota</taxon>
        <taxon>Viridiplantae</taxon>
        <taxon>Streptophyta</taxon>
        <taxon>Embryophyta</taxon>
        <taxon>Tracheophyta</taxon>
        <taxon>Spermatophyta</taxon>
        <taxon>Magnoliopsida</taxon>
        <taxon>eudicotyledons</taxon>
        <taxon>Gunneridae</taxon>
        <taxon>Pentapetalae</taxon>
        <taxon>rosids</taxon>
        <taxon>malvids</taxon>
        <taxon>Brassicales</taxon>
        <taxon>Brassicaceae</taxon>
        <taxon>Brassiceae</taxon>
        <taxon>Brassica</taxon>
    </lineage>
</organism>
<keyword evidence="2" id="KW-1185">Reference proteome</keyword>
<accession>A0ABQ7D4L7</accession>
<name>A0ABQ7D4L7_BRACR</name>
<gene>
    <name evidence="1" type="ORF">DY000_02011640</name>
</gene>
<proteinExistence type="predicted"/>
<evidence type="ECO:0000313" key="1">
    <source>
        <dbReference type="EMBL" id="KAF3567187.1"/>
    </source>
</evidence>
<evidence type="ECO:0008006" key="3">
    <source>
        <dbReference type="Google" id="ProtNLM"/>
    </source>
</evidence>
<dbReference type="EMBL" id="QGKV02000759">
    <property type="protein sequence ID" value="KAF3567187.1"/>
    <property type="molecule type" value="Genomic_DNA"/>
</dbReference>